<gene>
    <name evidence="3" type="ORF">SEMRO_601_G173580.1</name>
</gene>
<evidence type="ECO:0000313" key="4">
    <source>
        <dbReference type="Proteomes" id="UP001153069"/>
    </source>
</evidence>
<dbReference type="Proteomes" id="UP001153069">
    <property type="component" value="Unassembled WGS sequence"/>
</dbReference>
<organism evidence="3 4">
    <name type="scientific">Seminavis robusta</name>
    <dbReference type="NCBI Taxonomy" id="568900"/>
    <lineage>
        <taxon>Eukaryota</taxon>
        <taxon>Sar</taxon>
        <taxon>Stramenopiles</taxon>
        <taxon>Ochrophyta</taxon>
        <taxon>Bacillariophyta</taxon>
        <taxon>Bacillariophyceae</taxon>
        <taxon>Bacillariophycidae</taxon>
        <taxon>Naviculales</taxon>
        <taxon>Naviculaceae</taxon>
        <taxon>Seminavis</taxon>
    </lineage>
</organism>
<dbReference type="PANTHER" id="PTHR12905">
    <property type="entry name" value="METALLOPHOSPHOESTERASE"/>
    <property type="match status" value="1"/>
</dbReference>
<dbReference type="InterPro" id="IPR004843">
    <property type="entry name" value="Calcineurin-like_PHP"/>
</dbReference>
<dbReference type="Pfam" id="PF00149">
    <property type="entry name" value="Metallophos"/>
    <property type="match status" value="1"/>
</dbReference>
<dbReference type="EMBL" id="CAICTM010000600">
    <property type="protein sequence ID" value="CAB9513598.1"/>
    <property type="molecule type" value="Genomic_DNA"/>
</dbReference>
<dbReference type="InterPro" id="IPR029052">
    <property type="entry name" value="Metallo-depent_PP-like"/>
</dbReference>
<dbReference type="SUPFAM" id="SSF56300">
    <property type="entry name" value="Metallo-dependent phosphatases"/>
    <property type="match status" value="1"/>
</dbReference>
<dbReference type="PANTHER" id="PTHR12905:SF0">
    <property type="entry name" value="CALCINEURIN-LIKE PHOSPHOESTERASE DOMAIN-CONTAINING PROTEIN"/>
    <property type="match status" value="1"/>
</dbReference>
<dbReference type="OrthoDB" id="630188at2759"/>
<sequence>MALARGIPRNILSRSNTRSIFNGAPSNSRNRFSPTTNHPPLDNDVVRIVVISDTHQQHSLLKLPSHGVDVLIHCGDFTSYGNISGVRNFRRWLEQQTQFTDRIVVDGNHDQDRNNPDAIDLREEFSNISSSRSHEKVGSIKFLQDETALCANGRLRVHGYSWNSCKEDEFKGLPDEETPVDIVVAHVPGRLHQKHPQKRKKLHGSHNLAKFTLERRIPICCGGHYHWERGGVETTDVNDQGGTRLLTWFINAASKRSESSVHEPVVIDYNWRIRTVVNVEGLTQDNTMNIHFEEPFPSRIAKASFRD</sequence>
<dbReference type="AlphaFoldDB" id="A0A9N8HK96"/>
<comment type="caution">
    <text evidence="3">The sequence shown here is derived from an EMBL/GenBank/DDBJ whole genome shotgun (WGS) entry which is preliminary data.</text>
</comment>
<evidence type="ECO:0000259" key="2">
    <source>
        <dbReference type="Pfam" id="PF00149"/>
    </source>
</evidence>
<feature type="region of interest" description="Disordered" evidence="1">
    <location>
        <begin position="17"/>
        <end position="39"/>
    </location>
</feature>
<feature type="compositionally biased region" description="Polar residues" evidence="1">
    <location>
        <begin position="17"/>
        <end position="38"/>
    </location>
</feature>
<dbReference type="GO" id="GO:0016787">
    <property type="term" value="F:hydrolase activity"/>
    <property type="evidence" value="ECO:0007669"/>
    <property type="project" value="InterPro"/>
</dbReference>
<dbReference type="InterPro" id="IPR051693">
    <property type="entry name" value="UPF0046_metallophosphoest"/>
</dbReference>
<name>A0A9N8HK96_9STRA</name>
<accession>A0A9N8HK96</accession>
<reference evidence="3" key="1">
    <citation type="submission" date="2020-06" db="EMBL/GenBank/DDBJ databases">
        <authorList>
            <consortium name="Plant Systems Biology data submission"/>
        </authorList>
    </citation>
    <scope>NUCLEOTIDE SEQUENCE</scope>
    <source>
        <strain evidence="3">D6</strain>
    </source>
</reference>
<protein>
    <submittedName>
        <fullName evidence="3">Metallophosphoesterase domain containing</fullName>
    </submittedName>
</protein>
<keyword evidence="4" id="KW-1185">Reference proteome</keyword>
<proteinExistence type="predicted"/>
<dbReference type="Gene3D" id="3.60.21.10">
    <property type="match status" value="1"/>
</dbReference>
<evidence type="ECO:0000256" key="1">
    <source>
        <dbReference type="SAM" id="MobiDB-lite"/>
    </source>
</evidence>
<evidence type="ECO:0000313" key="3">
    <source>
        <dbReference type="EMBL" id="CAB9513598.1"/>
    </source>
</evidence>
<feature type="domain" description="Calcineurin-like phosphoesterase" evidence="2">
    <location>
        <begin position="47"/>
        <end position="227"/>
    </location>
</feature>